<gene>
    <name evidence="2" type="ORF">H0921_07090</name>
</gene>
<evidence type="ECO:0000256" key="1">
    <source>
        <dbReference type="ARBA" id="ARBA00022729"/>
    </source>
</evidence>
<dbReference type="AlphaFoldDB" id="A0A7V9ABG3"/>
<comment type="caution">
    <text evidence="2">The sequence shown here is derived from an EMBL/GenBank/DDBJ whole genome shotgun (WGS) entry which is preliminary data.</text>
</comment>
<keyword evidence="3" id="KW-1185">Reference proteome</keyword>
<dbReference type="RefSeq" id="WP_194537352.1">
    <property type="nucleotide sequence ID" value="NZ_JACEFB010000003.1"/>
</dbReference>
<dbReference type="EMBL" id="JACEFB010000003">
    <property type="protein sequence ID" value="MBA2225924.1"/>
    <property type="molecule type" value="Genomic_DNA"/>
</dbReference>
<dbReference type="Proteomes" id="UP000542342">
    <property type="component" value="Unassembled WGS sequence"/>
</dbReference>
<organism evidence="2 3">
    <name type="scientific">Thermogemmata fonticola</name>
    <dbReference type="NCBI Taxonomy" id="2755323"/>
    <lineage>
        <taxon>Bacteria</taxon>
        <taxon>Pseudomonadati</taxon>
        <taxon>Planctomycetota</taxon>
        <taxon>Planctomycetia</taxon>
        <taxon>Gemmatales</taxon>
        <taxon>Gemmataceae</taxon>
        <taxon>Thermogemmata</taxon>
    </lineage>
</organism>
<evidence type="ECO:0000313" key="3">
    <source>
        <dbReference type="Proteomes" id="UP000542342"/>
    </source>
</evidence>
<dbReference type="InterPro" id="IPR013425">
    <property type="entry name" value="Autotrns_rpt"/>
</dbReference>
<evidence type="ECO:0000313" key="2">
    <source>
        <dbReference type="EMBL" id="MBA2225924.1"/>
    </source>
</evidence>
<sequence length="685" mass="71978">MKRRLRFAPLWSLIGLLFWSAPLPAQITWNITYSDPSGTGFNDPIEGQLRRDSILAATQYLNTVLDGRGTVNIEFRSAPSGATYLASFGPSQIVIHSNGSFQNGGVYQAARTNTRPFSGVDGSGDFNFSYGWNYVGQSPASNKYDMVSVAIHELLHGVGFLSFTDAQGRGLADRTPPTPDIYAGYDRYLYRGSGSNATALFNTDISSPNYASFVGNPSVFTAGNDPNNGLFFIGPYSKEVYGGAIPLYAPNPYREGSSVSHVNINNAVMYYSTPPNTVKRLLHFEIAMLLDIGWNVYDWNNTTGNWLDGISGSNLNVSDSRWRSTSGIVLLNGQWYNRYGFSDPAPVLPPYGQVTSNIVLNFGGSGSTGYTATNDIGSVRLARLNLNSSASAANTITGGSLLFGVNSDGSPSVLAPKIIQQGSGAFVIASDLVVTNTASSGGWTGLTVEGTGTGRVTLSGTISGTGDLTKQGNYILEISGNTANTFSGRTTVAGGILMLNKTAGQNAIGGNLTIASGGTVLLAADHQLPNSGTVRLEGGTLRTGEGVGHSDILGALELASSSTVALASGQHSLTFTGISGTPSGNLTISGWSGDIFQPGTAGRLYFSNIGENPNQQYNGFLNAVRFAGFPSGGFFLSTTTAGVYELVPVPEPAGILATTAGLGLLIYGLRRWRKRPDQTPSSLAA</sequence>
<reference evidence="2 3" key="1">
    <citation type="submission" date="2020-07" db="EMBL/GenBank/DDBJ databases">
        <title>Thermogemmata thermophila gen. nov., sp. nov., a novel moderate thermophilic planctomycete from a Kamchatka hot spring.</title>
        <authorList>
            <person name="Elcheninov A.G."/>
            <person name="Podosokorskaya O.A."/>
            <person name="Kovaleva O.L."/>
            <person name="Novikov A."/>
            <person name="Bonch-Osmolovskaya E.A."/>
            <person name="Toshchakov S.V."/>
            <person name="Kublanov I.V."/>
        </authorList>
    </citation>
    <scope>NUCLEOTIDE SEQUENCE [LARGE SCALE GENOMIC DNA]</scope>
    <source>
        <strain evidence="2 3">2918</strain>
    </source>
</reference>
<evidence type="ECO:0008006" key="4">
    <source>
        <dbReference type="Google" id="ProtNLM"/>
    </source>
</evidence>
<name>A0A7V9ABG3_9BACT</name>
<protein>
    <recommendedName>
        <fullName evidence="4">PEP-CTERM protein-sorting domain-containing protein</fullName>
    </recommendedName>
</protein>
<keyword evidence="1" id="KW-0732">Signal</keyword>
<dbReference type="NCBIfam" id="TIGR02601">
    <property type="entry name" value="autotrns_rpt"/>
    <property type="match status" value="1"/>
</dbReference>
<proteinExistence type="predicted"/>
<accession>A0A7V9ABG3</accession>